<gene>
    <name evidence="1" type="ORF">BN860_06106g</name>
</gene>
<dbReference type="OrthoDB" id="2391627at2759"/>
<name>A0A8J2T7M3_ZYGB2</name>
<dbReference type="GO" id="GO:0005739">
    <property type="term" value="C:mitochondrion"/>
    <property type="evidence" value="ECO:0007669"/>
    <property type="project" value="GOC"/>
</dbReference>
<proteinExistence type="predicted"/>
<dbReference type="PANTHER" id="PTHR28254:SF1">
    <property type="entry name" value="CYTOCHROME B-C1 COMPLEX SUBUNIT 10, MITOCHONDRIAL"/>
    <property type="match status" value="1"/>
</dbReference>
<organism evidence="1 2">
    <name type="scientific">Zygosaccharomyces bailii (strain CLIB 213 / ATCC 58445 / CBS 680 / BCRC 21525 / NBRC 1098 / NCYC 1416 / NRRL Y-2227)</name>
    <dbReference type="NCBI Taxonomy" id="1333698"/>
    <lineage>
        <taxon>Eukaryota</taxon>
        <taxon>Fungi</taxon>
        <taxon>Dikarya</taxon>
        <taxon>Ascomycota</taxon>
        <taxon>Saccharomycotina</taxon>
        <taxon>Saccharomycetes</taxon>
        <taxon>Saccharomycetales</taxon>
        <taxon>Saccharomycetaceae</taxon>
        <taxon>Zygosaccharomyces</taxon>
    </lineage>
</organism>
<dbReference type="Pfam" id="PF09796">
    <property type="entry name" value="QCR10"/>
    <property type="match status" value="1"/>
</dbReference>
<dbReference type="InterPro" id="IPR019182">
    <property type="entry name" value="Cytochrome_b-c1_su10_fun"/>
</dbReference>
<sequence>MILVCHPTSNSRVTKLLAFCIQKNINMVAYVSRLVGKTSPHLGRITPYNLLSYSSDLLIWGGAWWAGLFLFTEAWPKFQHTFYQKIPYFGSHWKKEIPPEDRIN</sequence>
<dbReference type="Proteomes" id="UP000019375">
    <property type="component" value="Unassembled WGS sequence"/>
</dbReference>
<protein>
    <submittedName>
        <fullName evidence="1">ZYBA0S05-06106g1_1</fullName>
    </submittedName>
</protein>
<evidence type="ECO:0000313" key="2">
    <source>
        <dbReference type="Proteomes" id="UP000019375"/>
    </source>
</evidence>
<accession>A0A8J2T7M3</accession>
<dbReference type="AlphaFoldDB" id="A0A8J2T7M3"/>
<dbReference type="EMBL" id="HG316458">
    <property type="protein sequence ID" value="CDF89979.1"/>
    <property type="molecule type" value="Genomic_DNA"/>
</dbReference>
<dbReference type="PANTHER" id="PTHR28254">
    <property type="entry name" value="CYTOCHROME B-C1 COMPLEX SUBUNIT 10"/>
    <property type="match status" value="1"/>
</dbReference>
<dbReference type="GO" id="GO:0006122">
    <property type="term" value="P:mitochondrial electron transport, ubiquinol to cytochrome c"/>
    <property type="evidence" value="ECO:0007669"/>
    <property type="project" value="InterPro"/>
</dbReference>
<keyword evidence="2" id="KW-1185">Reference proteome</keyword>
<evidence type="ECO:0000313" key="1">
    <source>
        <dbReference type="EMBL" id="CDF89979.1"/>
    </source>
</evidence>
<reference evidence="2" key="1">
    <citation type="journal article" date="2013" name="Genome Announc.">
        <title>Genome sequence of the food spoilage yeast Zygosaccharomyces bailii CLIB 213(T).</title>
        <authorList>
            <person name="Galeote V."/>
            <person name="Bigey F."/>
            <person name="Devillers H."/>
            <person name="Neuveglise C."/>
            <person name="Dequin S."/>
        </authorList>
    </citation>
    <scope>NUCLEOTIDE SEQUENCE [LARGE SCALE GENOMIC DNA]</scope>
    <source>
        <strain evidence="2">CLIB 213 / ATCC 58445 / CBS 680 / CCRC 21525 / NBRC 1098 / NCYC 1416 / NRRL Y-2227</strain>
    </source>
</reference>